<dbReference type="Proteomes" id="UP000317593">
    <property type="component" value="Unassembled WGS sequence"/>
</dbReference>
<evidence type="ECO:0000313" key="1">
    <source>
        <dbReference type="EMBL" id="SMO64637.1"/>
    </source>
</evidence>
<keyword evidence="2" id="KW-1185">Reference proteome</keyword>
<sequence length="132" mass="14914">MDIGIKKQNRNNHRNITASHLYGLISLYVGTYSHERIFEEMIKGTRILDRDGTGFLNYFRKHTRQYSTGKQLIHLSRDLKPIVCLPLQHGCDSDKPGNYMEAGDSPTGPTEPCGKGVAYYPSCYLEPPGSQH</sequence>
<dbReference type="EMBL" id="FXTH01000008">
    <property type="protein sequence ID" value="SMO64637.1"/>
    <property type="molecule type" value="Genomic_DNA"/>
</dbReference>
<accession>A0A521CYX1</accession>
<protein>
    <submittedName>
        <fullName evidence="1">Uncharacterized protein</fullName>
    </submittedName>
</protein>
<evidence type="ECO:0000313" key="2">
    <source>
        <dbReference type="Proteomes" id="UP000317593"/>
    </source>
</evidence>
<proteinExistence type="predicted"/>
<dbReference type="AlphaFoldDB" id="A0A521CYX1"/>
<gene>
    <name evidence="1" type="ORF">SAMN06265218_10833</name>
</gene>
<reference evidence="1 2" key="1">
    <citation type="submission" date="2017-05" db="EMBL/GenBank/DDBJ databases">
        <authorList>
            <person name="Varghese N."/>
            <person name="Submissions S."/>
        </authorList>
    </citation>
    <scope>NUCLEOTIDE SEQUENCE [LARGE SCALE GENOMIC DNA]</scope>
    <source>
        <strain evidence="1 2">DSM 21194</strain>
    </source>
</reference>
<organism evidence="1 2">
    <name type="scientific">Fodinibius sediminis</name>
    <dbReference type="NCBI Taxonomy" id="1214077"/>
    <lineage>
        <taxon>Bacteria</taxon>
        <taxon>Pseudomonadati</taxon>
        <taxon>Balneolota</taxon>
        <taxon>Balneolia</taxon>
        <taxon>Balneolales</taxon>
        <taxon>Balneolaceae</taxon>
        <taxon>Fodinibius</taxon>
    </lineage>
</organism>
<name>A0A521CYX1_9BACT</name>